<dbReference type="AlphaFoldDB" id="A0A1M7T3M5"/>
<organism evidence="2 3">
    <name type="scientific">Butyrivibrio hungatei DSM 14810</name>
    <dbReference type="NCBI Taxonomy" id="1121132"/>
    <lineage>
        <taxon>Bacteria</taxon>
        <taxon>Bacillati</taxon>
        <taxon>Bacillota</taxon>
        <taxon>Clostridia</taxon>
        <taxon>Lachnospirales</taxon>
        <taxon>Lachnospiraceae</taxon>
        <taxon>Butyrivibrio</taxon>
    </lineage>
</organism>
<dbReference type="NCBIfam" id="TIGR00762">
    <property type="entry name" value="DegV"/>
    <property type="match status" value="1"/>
</dbReference>
<protein>
    <submittedName>
        <fullName evidence="2">EDD domain protein, DegV family</fullName>
    </submittedName>
</protein>
<dbReference type="EMBL" id="FRDH01000015">
    <property type="protein sequence ID" value="SHN65311.1"/>
    <property type="molecule type" value="Genomic_DNA"/>
</dbReference>
<keyword evidence="1" id="KW-0446">Lipid-binding</keyword>
<proteinExistence type="predicted"/>
<dbReference type="InterPro" id="IPR003797">
    <property type="entry name" value="DegV"/>
</dbReference>
<name>A0A1M7T3M5_9FIRM</name>
<gene>
    <name evidence="2" type="ORF">SAMN02745247_02930</name>
</gene>
<evidence type="ECO:0000313" key="3">
    <source>
        <dbReference type="Proteomes" id="UP000184097"/>
    </source>
</evidence>
<dbReference type="Gene3D" id="3.30.1180.10">
    <property type="match status" value="1"/>
</dbReference>
<dbReference type="PANTHER" id="PTHR33434:SF2">
    <property type="entry name" value="FATTY ACID-BINDING PROTEIN TM_1468"/>
    <property type="match status" value="1"/>
</dbReference>
<dbReference type="InterPro" id="IPR043168">
    <property type="entry name" value="DegV_C"/>
</dbReference>
<evidence type="ECO:0000256" key="1">
    <source>
        <dbReference type="ARBA" id="ARBA00023121"/>
    </source>
</evidence>
<sequence>MVKILSDSTCDLSKEIINKYNIGIIPLYVRLGEKEYLDGIDIAPEILYKWSDEHGETPKTAAPSVDDILKFIDNDNEYIIFTISSSMSASFNNARLAAEERNDNKEIYIIDSANLSTGIGLQVVYAAELALKGLSAKEIVSEIERLKDKVKASFVIDTLVYLHRGGRCSGLAALFGTALKLHPRIAVSNGAMHPEKKYRGSSKKYVMDYVKDMEADLLSARKERVFITHSGCDREIVNSVRTYLESLDHFDEILETRAGSVVSSHCGPGTLGVLFISA</sequence>
<dbReference type="SUPFAM" id="SSF82549">
    <property type="entry name" value="DAK1/DegV-like"/>
    <property type="match status" value="1"/>
</dbReference>
<dbReference type="Proteomes" id="UP000184097">
    <property type="component" value="Unassembled WGS sequence"/>
</dbReference>
<evidence type="ECO:0000313" key="2">
    <source>
        <dbReference type="EMBL" id="SHN65311.1"/>
    </source>
</evidence>
<dbReference type="PANTHER" id="PTHR33434">
    <property type="entry name" value="DEGV DOMAIN-CONTAINING PROTEIN DR_1986-RELATED"/>
    <property type="match status" value="1"/>
</dbReference>
<reference evidence="2 3" key="1">
    <citation type="submission" date="2016-12" db="EMBL/GenBank/DDBJ databases">
        <authorList>
            <person name="Song W.-J."/>
            <person name="Kurnit D.M."/>
        </authorList>
    </citation>
    <scope>NUCLEOTIDE SEQUENCE [LARGE SCALE GENOMIC DNA]</scope>
    <source>
        <strain evidence="2 3">DSM 14810</strain>
    </source>
</reference>
<dbReference type="GO" id="GO:0008289">
    <property type="term" value="F:lipid binding"/>
    <property type="evidence" value="ECO:0007669"/>
    <property type="project" value="UniProtKB-KW"/>
</dbReference>
<accession>A0A1M7T3M5</accession>
<dbReference type="Pfam" id="PF02645">
    <property type="entry name" value="DegV"/>
    <property type="match status" value="1"/>
</dbReference>
<dbReference type="Gene3D" id="3.40.50.10170">
    <property type="match status" value="1"/>
</dbReference>
<dbReference type="PROSITE" id="PS51482">
    <property type="entry name" value="DEGV"/>
    <property type="match status" value="1"/>
</dbReference>
<dbReference type="InterPro" id="IPR050270">
    <property type="entry name" value="DegV_domain_contain"/>
</dbReference>
<dbReference type="RefSeq" id="WP_072705504.1">
    <property type="nucleotide sequence ID" value="NZ_FRDH01000015.1"/>
</dbReference>